<dbReference type="PANTHER" id="PTHR30193">
    <property type="entry name" value="ABC TRANSPORTER PERMEASE PROTEIN"/>
    <property type="match status" value="1"/>
</dbReference>
<dbReference type="Gene3D" id="1.10.3720.10">
    <property type="entry name" value="MetI-like"/>
    <property type="match status" value="1"/>
</dbReference>
<dbReference type="SUPFAM" id="SSF161098">
    <property type="entry name" value="MetI-like"/>
    <property type="match status" value="1"/>
</dbReference>
<dbReference type="Proteomes" id="UP000292118">
    <property type="component" value="Chromosome"/>
</dbReference>
<dbReference type="EMBL" id="CP035493">
    <property type="protein sequence ID" value="QAY69861.1"/>
    <property type="molecule type" value="Genomic_DNA"/>
</dbReference>
<evidence type="ECO:0000256" key="8">
    <source>
        <dbReference type="SAM" id="MobiDB-lite"/>
    </source>
</evidence>
<feature type="transmembrane region" description="Helical" evidence="7">
    <location>
        <begin position="296"/>
        <end position="317"/>
    </location>
</feature>
<dbReference type="Pfam" id="PF00528">
    <property type="entry name" value="BPD_transp_1"/>
    <property type="match status" value="1"/>
</dbReference>
<dbReference type="KEGG" id="xya:ET471_07275"/>
<keyword evidence="6 7" id="KW-0472">Membrane</keyword>
<dbReference type="GO" id="GO:0055085">
    <property type="term" value="P:transmembrane transport"/>
    <property type="evidence" value="ECO:0007669"/>
    <property type="project" value="InterPro"/>
</dbReference>
<dbReference type="PROSITE" id="PS50928">
    <property type="entry name" value="ABC_TM1"/>
    <property type="match status" value="1"/>
</dbReference>
<keyword evidence="11" id="KW-1185">Reference proteome</keyword>
<keyword evidence="4 7" id="KW-0812">Transmembrane</keyword>
<keyword evidence="3" id="KW-1003">Cell membrane</keyword>
<feature type="transmembrane region" description="Helical" evidence="7">
    <location>
        <begin position="244"/>
        <end position="264"/>
    </location>
</feature>
<dbReference type="AlphaFoldDB" id="A0A4V0YG38"/>
<evidence type="ECO:0000256" key="4">
    <source>
        <dbReference type="ARBA" id="ARBA00022692"/>
    </source>
</evidence>
<comment type="subcellular location">
    <subcellularLocation>
        <location evidence="1 7">Cell membrane</location>
        <topology evidence="1 7">Multi-pass membrane protein</topology>
    </subcellularLocation>
</comment>
<proteinExistence type="inferred from homology"/>
<dbReference type="InterPro" id="IPR051393">
    <property type="entry name" value="ABC_transporter_permease"/>
</dbReference>
<evidence type="ECO:0000256" key="3">
    <source>
        <dbReference type="ARBA" id="ARBA00022475"/>
    </source>
</evidence>
<dbReference type="InterPro" id="IPR035906">
    <property type="entry name" value="MetI-like_sf"/>
</dbReference>
<evidence type="ECO:0000256" key="6">
    <source>
        <dbReference type="ARBA" id="ARBA00023136"/>
    </source>
</evidence>
<reference evidence="10 11" key="1">
    <citation type="submission" date="2019-01" db="EMBL/GenBank/DDBJ databases">
        <title>Genome sequencing of strain FW10M-9.</title>
        <authorList>
            <person name="Heo J."/>
            <person name="Kim S.-J."/>
            <person name="Kim J.-S."/>
            <person name="Hong S.-B."/>
            <person name="Kwon S.-W."/>
        </authorList>
    </citation>
    <scope>NUCLEOTIDE SEQUENCE [LARGE SCALE GENOMIC DNA]</scope>
    <source>
        <strain evidence="10 11">FW10M-9</strain>
    </source>
</reference>
<evidence type="ECO:0000313" key="10">
    <source>
        <dbReference type="EMBL" id="QAY69861.1"/>
    </source>
</evidence>
<evidence type="ECO:0000256" key="5">
    <source>
        <dbReference type="ARBA" id="ARBA00022989"/>
    </source>
</evidence>
<evidence type="ECO:0000256" key="7">
    <source>
        <dbReference type="RuleBase" id="RU363032"/>
    </source>
</evidence>
<keyword evidence="5 7" id="KW-1133">Transmembrane helix</keyword>
<feature type="transmembrane region" description="Helical" evidence="7">
    <location>
        <begin position="45"/>
        <end position="67"/>
    </location>
</feature>
<feature type="compositionally biased region" description="Basic and acidic residues" evidence="8">
    <location>
        <begin position="18"/>
        <end position="32"/>
    </location>
</feature>
<comment type="similarity">
    <text evidence="7">Belongs to the binding-protein-dependent transport system permease family.</text>
</comment>
<dbReference type="GO" id="GO:0005886">
    <property type="term" value="C:plasma membrane"/>
    <property type="evidence" value="ECO:0007669"/>
    <property type="project" value="UniProtKB-SubCell"/>
</dbReference>
<dbReference type="OrthoDB" id="145927at2"/>
<evidence type="ECO:0000256" key="2">
    <source>
        <dbReference type="ARBA" id="ARBA00022448"/>
    </source>
</evidence>
<feature type="domain" description="ABC transmembrane type-1" evidence="9">
    <location>
        <begin position="105"/>
        <end position="316"/>
    </location>
</feature>
<dbReference type="RefSeq" id="WP_129187289.1">
    <property type="nucleotide sequence ID" value="NZ_CP035493.1"/>
</dbReference>
<gene>
    <name evidence="10" type="ORF">ET471_07275</name>
</gene>
<name>A0A4V0YG38_9MICO</name>
<evidence type="ECO:0000259" key="9">
    <source>
        <dbReference type="PROSITE" id="PS50928"/>
    </source>
</evidence>
<sequence length="327" mass="36244">MSSGTATAQARVDGAWPRAREPRTSRPGRRDPLALWRSPRRRRDLWVFLLLAGPNVALIVAFCWRPVVQNLQYSTLEWTLGNRTARFVGLGNFVEFFTGEGGRVLWTTLLFTVFTVGGSMLLGLLLALALNRRLVGTTFARSAVFAPFVLSGVGVGLVWVFIFDPTVGVLSNVLGRLHVHMPQWFLQPGPALAMVCIVFVWKNLGYCAVIYLAGLQSVPGDVLEAAALDGAGSWRRFWRITLPLLSPTTFFLLITTILSSLQSFDLIRIMTPLNPGTTTLMYDVYLQAFGGYNRGGYSSALATVLFVILVAVTLLQVRFLERRVHYS</sequence>
<keyword evidence="2 7" id="KW-0813">Transport</keyword>
<feature type="transmembrane region" description="Helical" evidence="7">
    <location>
        <begin position="191"/>
        <end position="213"/>
    </location>
</feature>
<evidence type="ECO:0000256" key="1">
    <source>
        <dbReference type="ARBA" id="ARBA00004651"/>
    </source>
</evidence>
<feature type="region of interest" description="Disordered" evidence="8">
    <location>
        <begin position="1"/>
        <end position="32"/>
    </location>
</feature>
<dbReference type="CDD" id="cd06261">
    <property type="entry name" value="TM_PBP2"/>
    <property type="match status" value="1"/>
</dbReference>
<dbReference type="InterPro" id="IPR000515">
    <property type="entry name" value="MetI-like"/>
</dbReference>
<feature type="transmembrane region" description="Helical" evidence="7">
    <location>
        <begin position="142"/>
        <end position="162"/>
    </location>
</feature>
<accession>A0A4V0YG38</accession>
<evidence type="ECO:0000313" key="11">
    <source>
        <dbReference type="Proteomes" id="UP000292118"/>
    </source>
</evidence>
<dbReference type="PANTHER" id="PTHR30193:SF37">
    <property type="entry name" value="INNER MEMBRANE ABC TRANSPORTER PERMEASE PROTEIN YCJO"/>
    <property type="match status" value="1"/>
</dbReference>
<feature type="transmembrane region" description="Helical" evidence="7">
    <location>
        <begin position="104"/>
        <end position="130"/>
    </location>
</feature>
<protein>
    <submittedName>
        <fullName evidence="10">Sugar ABC transporter permease</fullName>
    </submittedName>
</protein>
<organism evidence="10 11">
    <name type="scientific">Xylanimonas protaetiae</name>
    <dbReference type="NCBI Taxonomy" id="2509457"/>
    <lineage>
        <taxon>Bacteria</taxon>
        <taxon>Bacillati</taxon>
        <taxon>Actinomycetota</taxon>
        <taxon>Actinomycetes</taxon>
        <taxon>Micrococcales</taxon>
        <taxon>Promicromonosporaceae</taxon>
        <taxon>Xylanimonas</taxon>
    </lineage>
</organism>